<comment type="caution">
    <text evidence="2">The sequence shown here is derived from an EMBL/GenBank/DDBJ whole genome shotgun (WGS) entry which is preliminary data.</text>
</comment>
<dbReference type="GO" id="GO:0006511">
    <property type="term" value="P:ubiquitin-dependent protein catabolic process"/>
    <property type="evidence" value="ECO:0007669"/>
    <property type="project" value="TreeGrafter"/>
</dbReference>
<feature type="compositionally biased region" description="Basic residues" evidence="1">
    <location>
        <begin position="994"/>
        <end position="1021"/>
    </location>
</feature>
<organism evidence="2 3">
    <name type="scientific">Ceratopteris richardii</name>
    <name type="common">Triangle waterfern</name>
    <dbReference type="NCBI Taxonomy" id="49495"/>
    <lineage>
        <taxon>Eukaryota</taxon>
        <taxon>Viridiplantae</taxon>
        <taxon>Streptophyta</taxon>
        <taxon>Embryophyta</taxon>
        <taxon>Tracheophyta</taxon>
        <taxon>Polypodiopsida</taxon>
        <taxon>Polypodiidae</taxon>
        <taxon>Polypodiales</taxon>
        <taxon>Pteridineae</taxon>
        <taxon>Pteridaceae</taxon>
        <taxon>Parkerioideae</taxon>
        <taxon>Ceratopteris</taxon>
    </lineage>
</organism>
<dbReference type="AlphaFoldDB" id="A0A8T2V0A1"/>
<feature type="compositionally biased region" description="Acidic residues" evidence="1">
    <location>
        <begin position="555"/>
        <end position="566"/>
    </location>
</feature>
<feature type="compositionally biased region" description="Low complexity" evidence="1">
    <location>
        <begin position="624"/>
        <end position="635"/>
    </location>
</feature>
<evidence type="ECO:0000313" key="3">
    <source>
        <dbReference type="Proteomes" id="UP000825935"/>
    </source>
</evidence>
<dbReference type="PANTHER" id="PTHR15439">
    <property type="entry name" value="RETINOBLASTOMA-BINDING PROTEIN 6"/>
    <property type="match status" value="1"/>
</dbReference>
<dbReference type="EMBL" id="CM035409">
    <property type="protein sequence ID" value="KAH7439178.1"/>
    <property type="molecule type" value="Genomic_DNA"/>
</dbReference>
<feature type="compositionally biased region" description="Basic and acidic residues" evidence="1">
    <location>
        <begin position="646"/>
        <end position="657"/>
    </location>
</feature>
<dbReference type="InterPro" id="IPR031937">
    <property type="entry name" value="PNISR"/>
</dbReference>
<proteinExistence type="predicted"/>
<protein>
    <submittedName>
        <fullName evidence="2">Uncharacterized protein</fullName>
    </submittedName>
</protein>
<dbReference type="Proteomes" id="UP000825935">
    <property type="component" value="Chromosome 4"/>
</dbReference>
<feature type="compositionally biased region" description="Low complexity" evidence="1">
    <location>
        <begin position="954"/>
        <end position="969"/>
    </location>
</feature>
<feature type="compositionally biased region" description="Polar residues" evidence="1">
    <location>
        <begin position="224"/>
        <end position="243"/>
    </location>
</feature>
<dbReference type="GO" id="GO:0005634">
    <property type="term" value="C:nucleus"/>
    <property type="evidence" value="ECO:0007669"/>
    <property type="project" value="TreeGrafter"/>
</dbReference>
<feature type="compositionally biased region" description="Pro residues" evidence="1">
    <location>
        <begin position="1"/>
        <end position="17"/>
    </location>
</feature>
<dbReference type="EMBL" id="CM035409">
    <property type="protein sequence ID" value="KAH7439172.1"/>
    <property type="molecule type" value="Genomic_DNA"/>
</dbReference>
<gene>
    <name evidence="2" type="ORF">KP509_04G048500</name>
</gene>
<reference evidence="2" key="1">
    <citation type="submission" date="2021-08" db="EMBL/GenBank/DDBJ databases">
        <title>WGS assembly of Ceratopteris richardii.</title>
        <authorList>
            <person name="Marchant D.B."/>
            <person name="Chen G."/>
            <person name="Jenkins J."/>
            <person name="Shu S."/>
            <person name="Leebens-Mack J."/>
            <person name="Grimwood J."/>
            <person name="Schmutz J."/>
            <person name="Soltis P."/>
            <person name="Soltis D."/>
            <person name="Chen Z.-H."/>
        </authorList>
    </citation>
    <scope>NUCLEOTIDE SEQUENCE</scope>
    <source>
        <strain evidence="2">Whitten #5841</strain>
        <tissue evidence="2">Leaf</tissue>
    </source>
</reference>
<dbReference type="GO" id="GO:0006397">
    <property type="term" value="P:mRNA processing"/>
    <property type="evidence" value="ECO:0007669"/>
    <property type="project" value="InterPro"/>
</dbReference>
<accession>A0A8T2V0A1</accession>
<feature type="compositionally biased region" description="Low complexity" evidence="1">
    <location>
        <begin position="149"/>
        <end position="160"/>
    </location>
</feature>
<keyword evidence="3" id="KW-1185">Reference proteome</keyword>
<dbReference type="OMA" id="NDEMSHR"/>
<dbReference type="InterPro" id="IPR033489">
    <property type="entry name" value="RBBP6"/>
</dbReference>
<feature type="compositionally biased region" description="Basic residues" evidence="1">
    <location>
        <begin position="974"/>
        <end position="986"/>
    </location>
</feature>
<dbReference type="PANTHER" id="PTHR15439:SF0">
    <property type="entry name" value="CELL DIVISION CYCLE AND APOPTOSIS REGULATOR PROTEIN 1-RELATED"/>
    <property type="match status" value="1"/>
</dbReference>
<feature type="region of interest" description="Disordered" evidence="1">
    <location>
        <begin position="1"/>
        <end position="110"/>
    </location>
</feature>
<feature type="region of interest" description="Disordered" evidence="1">
    <location>
        <begin position="601"/>
        <end position="720"/>
    </location>
</feature>
<dbReference type="OrthoDB" id="540503at2759"/>
<dbReference type="EMBL" id="CM035409">
    <property type="protein sequence ID" value="KAH7439174.1"/>
    <property type="molecule type" value="Genomic_DNA"/>
</dbReference>
<feature type="compositionally biased region" description="Basic and acidic residues" evidence="1">
    <location>
        <begin position="809"/>
        <end position="946"/>
    </location>
</feature>
<dbReference type="EMBL" id="CM035409">
    <property type="protein sequence ID" value="KAH7439177.1"/>
    <property type="molecule type" value="Genomic_DNA"/>
</dbReference>
<dbReference type="Pfam" id="PF15996">
    <property type="entry name" value="PNISR"/>
    <property type="match status" value="1"/>
</dbReference>
<feature type="region of interest" description="Disordered" evidence="1">
    <location>
        <begin position="510"/>
        <end position="569"/>
    </location>
</feature>
<sequence length="1045" mass="115095">MAEPHQPPYPLQHPPPSQQHQSMTPWYGMPPHMYQSQQTPALPPQHHAMPWGSTVPTSFPIPPPPADQSYSFVSQPYPVPPPGDFYAPRPHQQQVHHHYPPPPQPAQPQFTYMYGQQDQVWQQANSSWGYQPWPQPAQSSSLSQEEVWAAKARAWAASKAVQDEPRPTAPQSHQDYMFQPQEQHSHVSQQHTLQPPGQETINVPSYQNSAINQGQSAPLGAPSEPSQSLGYSHPTQAMTSSIKPETGLENFEQKVDQTGAQHANDSHTIFRGSQIHDVATSYGVDTAVTGPNSIDRLDPVSESLPKSLSTTSFSQQATHLLPQSQASPLISQPHLPYSDKLSAAAYEPQQQMSSAYIQPSVAVPPQQPLTSGPPQVHHQVQKLPLPAHHQTPASLEIEGEFGLSPGSLQNWAPVAGMPFPPAMGAGTSQFDPLHTPHQAPVPWRPDGQGLQGLGFPSSAPFVVGTGPGVVPGTGPPVRPLYAPDGFIERPKKAAVPSWLREELLKKKAAGLSGNASGMISSDESNRVNGGEPANPSLGQRAGVSDKLRSSSPGMSEDEEEDQEEEIEAARTAAINQEIKRLLTEVLLKVTGDLFKEIAQEVLDEDTDDVLQGMPDERSRANRLASPSSPHVAPSSGRVLVATGKHLGTDDSSKDKGSSDSGEAAGDVLGLGSYASDDETEGAKVQMEAVHHSSFETDKQNMDGMSTADYEHEESANFDRTKLAEASAQCKELNQKVNDIKEQDHPCASDVGQQTGAEGGDDKAQSALIYVNRNEDGTHSNSATAKLPNSLLDKQSRPIHGAADQNSIDLSKKFETKEIAVDIPIKDRKKEDRVEQSVKDVSMKERKREDKPIVDSKSREKDDKLKSKSDASSRERNFDDRMKDSKEVKRARGSESRVRDSSRERRKEKERTKDKLKPREREYDRERKKHDKWEREGRSKRRDDTDKKARHHSTSSSMSPDRDANSSSSSDRSRGKSRARRSSRHHTTAAPSPSRSRKRRASRSRTRSRSRSPHIKHAHRRNVPSPSHEKSRRSGSKSPVHRRGRG</sequence>
<feature type="compositionally biased region" description="Basic residues" evidence="1">
    <location>
        <begin position="1029"/>
        <end position="1045"/>
    </location>
</feature>
<feature type="compositionally biased region" description="Basic and acidic residues" evidence="1">
    <location>
        <begin position="708"/>
        <end position="720"/>
    </location>
</feature>
<feature type="compositionally biased region" description="Polar residues" evidence="1">
    <location>
        <begin position="513"/>
        <end position="522"/>
    </location>
</feature>
<feature type="region of interest" description="Disordered" evidence="1">
    <location>
        <begin position="290"/>
        <end position="311"/>
    </location>
</feature>
<dbReference type="GO" id="GO:0061630">
    <property type="term" value="F:ubiquitin protein ligase activity"/>
    <property type="evidence" value="ECO:0007669"/>
    <property type="project" value="InterPro"/>
</dbReference>
<feature type="compositionally biased region" description="Basic and acidic residues" evidence="1">
    <location>
        <begin position="688"/>
        <end position="700"/>
    </location>
</feature>
<feature type="region of interest" description="Disordered" evidence="1">
    <location>
        <begin position="127"/>
        <end position="264"/>
    </location>
</feature>
<evidence type="ECO:0000313" key="2">
    <source>
        <dbReference type="EMBL" id="KAH7439174.1"/>
    </source>
</evidence>
<feature type="compositionally biased region" description="Polar residues" evidence="1">
    <location>
        <begin position="169"/>
        <end position="216"/>
    </location>
</feature>
<evidence type="ECO:0000256" key="1">
    <source>
        <dbReference type="SAM" id="MobiDB-lite"/>
    </source>
</evidence>
<feature type="region of interest" description="Disordered" evidence="1">
    <location>
        <begin position="740"/>
        <end position="1045"/>
    </location>
</feature>
<dbReference type="GO" id="GO:0016567">
    <property type="term" value="P:protein ubiquitination"/>
    <property type="evidence" value="ECO:0007669"/>
    <property type="project" value="InterPro"/>
</dbReference>
<name>A0A8T2V0A1_CERRI</name>